<keyword evidence="7" id="KW-0732">Signal</keyword>
<dbReference type="InterPro" id="IPR023827">
    <property type="entry name" value="Peptidase_S8_Asp-AS"/>
</dbReference>
<evidence type="ECO:0000256" key="2">
    <source>
        <dbReference type="ARBA" id="ARBA00022670"/>
    </source>
</evidence>
<keyword evidence="3 5" id="KW-0378">Hydrolase</keyword>
<evidence type="ECO:0000313" key="10">
    <source>
        <dbReference type="Proteomes" id="UP000234857"/>
    </source>
</evidence>
<comment type="similarity">
    <text evidence="1 5 6">Belongs to the peptidase S8 family.</text>
</comment>
<dbReference type="PROSITE" id="PS51892">
    <property type="entry name" value="SUBTILASE"/>
    <property type="match status" value="1"/>
</dbReference>
<gene>
    <name evidence="9" type="ORF">C0601_09465</name>
</gene>
<dbReference type="Proteomes" id="UP000234857">
    <property type="component" value="Unassembled WGS sequence"/>
</dbReference>
<evidence type="ECO:0000256" key="6">
    <source>
        <dbReference type="RuleBase" id="RU003355"/>
    </source>
</evidence>
<evidence type="ECO:0000256" key="1">
    <source>
        <dbReference type="ARBA" id="ARBA00011073"/>
    </source>
</evidence>
<evidence type="ECO:0000259" key="8">
    <source>
        <dbReference type="Pfam" id="PF00082"/>
    </source>
</evidence>
<dbReference type="AlphaFoldDB" id="A0A2N5ZDG2"/>
<dbReference type="InterPro" id="IPR015500">
    <property type="entry name" value="Peptidase_S8_subtilisin-rel"/>
</dbReference>
<name>A0A2N5ZDG2_MUIH1</name>
<organism evidence="9 10">
    <name type="scientific">Muiribacterium halophilum</name>
    <dbReference type="NCBI Taxonomy" id="2053465"/>
    <lineage>
        <taxon>Bacteria</taxon>
        <taxon>Candidatus Muiribacteriota</taxon>
        <taxon>Candidatus Muiribacteriia</taxon>
        <taxon>Candidatus Muiribacteriales</taxon>
        <taxon>Candidatus Muiribacteriaceae</taxon>
        <taxon>Candidatus Muiribacterium</taxon>
    </lineage>
</organism>
<dbReference type="PROSITE" id="PS00138">
    <property type="entry name" value="SUBTILASE_SER"/>
    <property type="match status" value="1"/>
</dbReference>
<dbReference type="GO" id="GO:0006508">
    <property type="term" value="P:proteolysis"/>
    <property type="evidence" value="ECO:0007669"/>
    <property type="project" value="UniProtKB-KW"/>
</dbReference>
<evidence type="ECO:0000256" key="5">
    <source>
        <dbReference type="PROSITE-ProRule" id="PRU01240"/>
    </source>
</evidence>
<protein>
    <recommendedName>
        <fullName evidence="8">Peptidase S8/S53 domain-containing protein</fullName>
    </recommendedName>
</protein>
<dbReference type="PANTHER" id="PTHR43806:SF67">
    <property type="entry name" value="EGF-LIKE DOMAIN-CONTAINING PROTEIN"/>
    <property type="match status" value="1"/>
</dbReference>
<evidence type="ECO:0000256" key="7">
    <source>
        <dbReference type="SAM" id="SignalP"/>
    </source>
</evidence>
<feature type="active site" description="Charge relay system" evidence="5">
    <location>
        <position position="203"/>
    </location>
</feature>
<feature type="active site" description="Charge relay system" evidence="5">
    <location>
        <position position="170"/>
    </location>
</feature>
<evidence type="ECO:0000256" key="4">
    <source>
        <dbReference type="ARBA" id="ARBA00022825"/>
    </source>
</evidence>
<dbReference type="InterPro" id="IPR000209">
    <property type="entry name" value="Peptidase_S8/S53_dom"/>
</dbReference>
<feature type="chain" id="PRO_5014762842" description="Peptidase S8/S53 domain-containing protein" evidence="7">
    <location>
        <begin position="21"/>
        <end position="531"/>
    </location>
</feature>
<feature type="active site" description="Charge relay system" evidence="5">
    <location>
        <position position="389"/>
    </location>
</feature>
<keyword evidence="2 5" id="KW-0645">Protease</keyword>
<comment type="caution">
    <text evidence="9">The sequence shown here is derived from an EMBL/GenBank/DDBJ whole genome shotgun (WGS) entry which is preliminary data.</text>
</comment>
<feature type="signal peptide" evidence="7">
    <location>
        <begin position="1"/>
        <end position="20"/>
    </location>
</feature>
<sequence length="531" mass="58485">MKKIVLFSLVMVFLLVNSQAAVIGNDLKDMLQKIDEPISVIVKMKDVSALVSNSYDIATLKQNAQISQKDIMDFLTYEKNISDVKNLWAMSAISIKADKNLIETIAKRDDVEKIFLNKEFKLFDNNTYRDSLFRTTDGDGFVYGLKSMNVDKVWKDFGIDGTGVISGVVDSGLTKDLSVFDGKLLAGKNFAGDENDFADKNGHGTHVSGTVLGSWVSDDLYELKWGMFWSKAGTFEGNIGVAPGAKFYFAKCMQDDGKISFDDILESMQWLVDPDGDPQTHDGARVINASLGSDESVPELREPLVNLQKTGVFLCFAAGNSGKICGSPADFPEIFAVGAVDSNDNKAYFSSIGPVNWDGKEYIKPDVCAPGVKVISYYGSKLSYLDGTSMASPNTTGVITLMFQADPTLTTDEIKEILKETALDLGDEGPDNKYGYGRVDAYAAISKITGENKIKSLVYRYQKVKDDLVISSDILDESLASEKAYLNKVNRKDSMVDEIVSMVDDSKDCERQLRELVEEGIDLSEIFEKIN</sequence>
<reference evidence="9 10" key="1">
    <citation type="submission" date="2017-11" db="EMBL/GenBank/DDBJ databases">
        <title>Genome-resolved metagenomics identifies genetic mobility, metabolic interactions, and unexpected diversity in perchlorate-reducing communities.</title>
        <authorList>
            <person name="Barnum T.P."/>
            <person name="Figueroa I.A."/>
            <person name="Carlstrom C.I."/>
            <person name="Lucas L.N."/>
            <person name="Engelbrektson A.L."/>
            <person name="Coates J.D."/>
        </authorList>
    </citation>
    <scope>NUCLEOTIDE SEQUENCE [LARGE SCALE GENOMIC DNA]</scope>
    <source>
        <strain evidence="9">BM706</strain>
    </source>
</reference>
<evidence type="ECO:0000256" key="3">
    <source>
        <dbReference type="ARBA" id="ARBA00022801"/>
    </source>
</evidence>
<dbReference type="PROSITE" id="PS00136">
    <property type="entry name" value="SUBTILASE_ASP"/>
    <property type="match status" value="1"/>
</dbReference>
<feature type="domain" description="Peptidase S8/S53" evidence="8">
    <location>
        <begin position="161"/>
        <end position="437"/>
    </location>
</feature>
<dbReference type="InterPro" id="IPR050131">
    <property type="entry name" value="Peptidase_S8_subtilisin-like"/>
</dbReference>
<dbReference type="Pfam" id="PF00082">
    <property type="entry name" value="Peptidase_S8"/>
    <property type="match status" value="1"/>
</dbReference>
<dbReference type="EMBL" id="PKTG01000107">
    <property type="protein sequence ID" value="PLX16695.1"/>
    <property type="molecule type" value="Genomic_DNA"/>
</dbReference>
<dbReference type="InterPro" id="IPR036852">
    <property type="entry name" value="Peptidase_S8/S53_dom_sf"/>
</dbReference>
<keyword evidence="4 5" id="KW-0720">Serine protease</keyword>
<dbReference type="PROSITE" id="PS00137">
    <property type="entry name" value="SUBTILASE_HIS"/>
    <property type="match status" value="1"/>
</dbReference>
<accession>A0A2N5ZDG2</accession>
<dbReference type="GO" id="GO:0004252">
    <property type="term" value="F:serine-type endopeptidase activity"/>
    <property type="evidence" value="ECO:0007669"/>
    <property type="project" value="UniProtKB-UniRule"/>
</dbReference>
<dbReference type="Gene3D" id="3.40.50.200">
    <property type="entry name" value="Peptidase S8/S53 domain"/>
    <property type="match status" value="1"/>
</dbReference>
<dbReference type="PRINTS" id="PR00723">
    <property type="entry name" value="SUBTILISIN"/>
</dbReference>
<dbReference type="InterPro" id="IPR022398">
    <property type="entry name" value="Peptidase_S8_His-AS"/>
</dbReference>
<dbReference type="InterPro" id="IPR023828">
    <property type="entry name" value="Peptidase_S8_Ser-AS"/>
</dbReference>
<evidence type="ECO:0000313" key="9">
    <source>
        <dbReference type="EMBL" id="PLX16695.1"/>
    </source>
</evidence>
<dbReference type="PANTHER" id="PTHR43806">
    <property type="entry name" value="PEPTIDASE S8"/>
    <property type="match status" value="1"/>
</dbReference>
<proteinExistence type="inferred from homology"/>
<dbReference type="SUPFAM" id="SSF52743">
    <property type="entry name" value="Subtilisin-like"/>
    <property type="match status" value="1"/>
</dbReference>